<dbReference type="InterPro" id="IPR050266">
    <property type="entry name" value="AB_hydrolase_sf"/>
</dbReference>
<dbReference type="GO" id="GO:0046464">
    <property type="term" value="P:acylglycerol catabolic process"/>
    <property type="evidence" value="ECO:0007669"/>
    <property type="project" value="TreeGrafter"/>
</dbReference>
<reference evidence="3" key="1">
    <citation type="journal article" date="2023" name="Mol. Phylogenet. Evol.">
        <title>Genome-scale phylogeny and comparative genomics of the fungal order Sordariales.</title>
        <authorList>
            <person name="Hensen N."/>
            <person name="Bonometti L."/>
            <person name="Westerberg I."/>
            <person name="Brannstrom I.O."/>
            <person name="Guillou S."/>
            <person name="Cros-Aarteil S."/>
            <person name="Calhoun S."/>
            <person name="Haridas S."/>
            <person name="Kuo A."/>
            <person name="Mondo S."/>
            <person name="Pangilinan J."/>
            <person name="Riley R."/>
            <person name="LaButti K."/>
            <person name="Andreopoulos B."/>
            <person name="Lipzen A."/>
            <person name="Chen C."/>
            <person name="Yan M."/>
            <person name="Daum C."/>
            <person name="Ng V."/>
            <person name="Clum A."/>
            <person name="Steindorff A."/>
            <person name="Ohm R.A."/>
            <person name="Martin F."/>
            <person name="Silar P."/>
            <person name="Natvig D.O."/>
            <person name="Lalanne C."/>
            <person name="Gautier V."/>
            <person name="Ament-Velasquez S.L."/>
            <person name="Kruys A."/>
            <person name="Hutchinson M.I."/>
            <person name="Powell A.J."/>
            <person name="Barry K."/>
            <person name="Miller A.N."/>
            <person name="Grigoriev I.V."/>
            <person name="Debuchy R."/>
            <person name="Gladieux P."/>
            <person name="Hiltunen Thoren M."/>
            <person name="Johannesson H."/>
        </authorList>
    </citation>
    <scope>NUCLEOTIDE SEQUENCE [LARGE SCALE GENOMIC DNA]</scope>
    <source>
        <strain evidence="3">CBS 340.73</strain>
    </source>
</reference>
<gene>
    <name evidence="2" type="ORF">QBC46DRAFT_397695</name>
</gene>
<dbReference type="Pfam" id="PF00561">
    <property type="entry name" value="Abhydrolase_1"/>
    <property type="match status" value="1"/>
</dbReference>
<dbReference type="Gene3D" id="3.40.50.1820">
    <property type="entry name" value="alpha/beta hydrolase"/>
    <property type="match status" value="1"/>
</dbReference>
<proteinExistence type="predicted"/>
<dbReference type="EMBL" id="MU853927">
    <property type="protein sequence ID" value="KAK3935349.1"/>
    <property type="molecule type" value="Genomic_DNA"/>
</dbReference>
<dbReference type="PANTHER" id="PTHR43798:SF33">
    <property type="entry name" value="HYDROLASE, PUTATIVE (AFU_ORTHOLOGUE AFUA_2G14860)-RELATED"/>
    <property type="match status" value="1"/>
</dbReference>
<accession>A0AAN6MXV0</accession>
<dbReference type="SUPFAM" id="SSF53474">
    <property type="entry name" value="alpha/beta-Hydrolases"/>
    <property type="match status" value="1"/>
</dbReference>
<evidence type="ECO:0000259" key="1">
    <source>
        <dbReference type="Pfam" id="PF00561"/>
    </source>
</evidence>
<evidence type="ECO:0000313" key="3">
    <source>
        <dbReference type="Proteomes" id="UP001303473"/>
    </source>
</evidence>
<keyword evidence="3" id="KW-1185">Reference proteome</keyword>
<dbReference type="GO" id="GO:0016020">
    <property type="term" value="C:membrane"/>
    <property type="evidence" value="ECO:0007669"/>
    <property type="project" value="TreeGrafter"/>
</dbReference>
<protein>
    <submittedName>
        <fullName evidence="2">Dihydrolipoyllysine-residue acetyltransferase component of acetoin cleaving system</fullName>
    </submittedName>
</protein>
<dbReference type="PANTHER" id="PTHR43798">
    <property type="entry name" value="MONOACYLGLYCEROL LIPASE"/>
    <property type="match status" value="1"/>
</dbReference>
<sequence length="301" mass="33345">MATAFEVSQSGADMSVSNSPTVAEAVAGEELFFESHNLSAATTIVLLHGLLSSRLEWEYVIPFLTDYHVLAVDLPGHSGSLHIQPSRINAMANRIADLIKRRAHSGDSTDAKAHVVGLSMGGFVALDLARRYPERCLSVFVTGASPFEGLFAWMAGHPRVIYTIMYAIDSLPDEVYNYIARKRGLLPHDELRKEMRASRKWETVSDVYASILELGWAEIEGINQVRTLNIAGGLQDDVESTRRVGKVWRDNGTTQTLGSRAVVVRDAVHAWDLQMPELFAEGIKAWIEGRELPDGFEDLQH</sequence>
<dbReference type="GO" id="GO:0047372">
    <property type="term" value="F:monoacylglycerol lipase activity"/>
    <property type="evidence" value="ECO:0007669"/>
    <property type="project" value="TreeGrafter"/>
</dbReference>
<dbReference type="Proteomes" id="UP001303473">
    <property type="component" value="Unassembled WGS sequence"/>
</dbReference>
<evidence type="ECO:0000313" key="2">
    <source>
        <dbReference type="EMBL" id="KAK3935349.1"/>
    </source>
</evidence>
<dbReference type="InterPro" id="IPR000073">
    <property type="entry name" value="AB_hydrolase_1"/>
</dbReference>
<dbReference type="InterPro" id="IPR029058">
    <property type="entry name" value="AB_hydrolase_fold"/>
</dbReference>
<feature type="domain" description="AB hydrolase-1" evidence="1">
    <location>
        <begin position="43"/>
        <end position="175"/>
    </location>
</feature>
<dbReference type="AlphaFoldDB" id="A0AAN6MXV0"/>
<organism evidence="2 3">
    <name type="scientific">Diplogelasinospora grovesii</name>
    <dbReference type="NCBI Taxonomy" id="303347"/>
    <lineage>
        <taxon>Eukaryota</taxon>
        <taxon>Fungi</taxon>
        <taxon>Dikarya</taxon>
        <taxon>Ascomycota</taxon>
        <taxon>Pezizomycotina</taxon>
        <taxon>Sordariomycetes</taxon>
        <taxon>Sordariomycetidae</taxon>
        <taxon>Sordariales</taxon>
        <taxon>Diplogelasinosporaceae</taxon>
        <taxon>Diplogelasinospora</taxon>
    </lineage>
</organism>
<dbReference type="PRINTS" id="PR00111">
    <property type="entry name" value="ABHYDROLASE"/>
</dbReference>
<comment type="caution">
    <text evidence="2">The sequence shown here is derived from an EMBL/GenBank/DDBJ whole genome shotgun (WGS) entry which is preliminary data.</text>
</comment>
<name>A0AAN6MXV0_9PEZI</name>